<dbReference type="RefSeq" id="WP_073299822.1">
    <property type="nucleotide sequence ID" value="NZ_FQXA01000002.1"/>
</dbReference>
<evidence type="ECO:0000256" key="1">
    <source>
        <dbReference type="SAM" id="MobiDB-lite"/>
    </source>
</evidence>
<gene>
    <name evidence="2" type="ORF">SAMN02744645_1428</name>
</gene>
<evidence type="ECO:0000313" key="3">
    <source>
        <dbReference type="Proteomes" id="UP000184000"/>
    </source>
</evidence>
<feature type="compositionally biased region" description="Basic and acidic residues" evidence="1">
    <location>
        <begin position="88"/>
        <end position="118"/>
    </location>
</feature>
<dbReference type="AlphaFoldDB" id="A0A1M5MQ95"/>
<feature type="region of interest" description="Disordered" evidence="1">
    <location>
        <begin position="74"/>
        <end position="118"/>
    </location>
</feature>
<proteinExistence type="predicted"/>
<dbReference type="GO" id="GO:0003677">
    <property type="term" value="F:DNA binding"/>
    <property type="evidence" value="ECO:0007669"/>
    <property type="project" value="InterPro"/>
</dbReference>
<dbReference type="GeneID" id="98639918"/>
<accession>A0A1M5MQ95</accession>
<dbReference type="Proteomes" id="UP000184000">
    <property type="component" value="Unassembled WGS sequence"/>
</dbReference>
<dbReference type="Gene3D" id="1.10.260.40">
    <property type="entry name" value="lambda repressor-like DNA-binding domains"/>
    <property type="match status" value="1"/>
</dbReference>
<organism evidence="2 3">
    <name type="scientific">Stutzerimonas xanthomarina DSM 18231</name>
    <dbReference type="NCBI Taxonomy" id="1403346"/>
    <lineage>
        <taxon>Bacteria</taxon>
        <taxon>Pseudomonadati</taxon>
        <taxon>Pseudomonadota</taxon>
        <taxon>Gammaproteobacteria</taxon>
        <taxon>Pseudomonadales</taxon>
        <taxon>Pseudomonadaceae</taxon>
        <taxon>Stutzerimonas</taxon>
    </lineage>
</organism>
<dbReference type="EMBL" id="FQXA01000002">
    <property type="protein sequence ID" value="SHG79570.1"/>
    <property type="molecule type" value="Genomic_DNA"/>
</dbReference>
<dbReference type="InterPro" id="IPR010982">
    <property type="entry name" value="Lambda_DNA-bd_dom_sf"/>
</dbReference>
<reference evidence="2 3" key="1">
    <citation type="submission" date="2016-11" db="EMBL/GenBank/DDBJ databases">
        <authorList>
            <person name="Jaros S."/>
            <person name="Januszkiewicz K."/>
            <person name="Wedrychowicz H."/>
        </authorList>
    </citation>
    <scope>NUCLEOTIDE SEQUENCE [LARGE SCALE GENOMIC DNA]</scope>
    <source>
        <strain evidence="2 3">DSM 18231</strain>
    </source>
</reference>
<evidence type="ECO:0000313" key="2">
    <source>
        <dbReference type="EMBL" id="SHG79570.1"/>
    </source>
</evidence>
<protein>
    <submittedName>
        <fullName evidence="2">Uncharacterized protein</fullName>
    </submittedName>
</protein>
<name>A0A1M5MQ95_9GAMM</name>
<sequence length="132" mass="14108">MNAISIAVEKVGGPISAAEICGIRRQAIDKWLARGSLPRTEYTGETNYASRLADASNGDFTAEWLLAAAAPTKSAAALSGSRKPALAGERRSPRKPADRRGRRDTDLSTQEAKELLESAEKIAGTLQRIAKD</sequence>